<evidence type="ECO:0000313" key="9">
    <source>
        <dbReference type="Proteomes" id="UP000201838"/>
    </source>
</evidence>
<dbReference type="Proteomes" id="UP000201838">
    <property type="component" value="Unassembled WGS sequence"/>
</dbReference>
<dbReference type="AlphaFoldDB" id="A0A238IZY7"/>
<dbReference type="OrthoDB" id="9784339at2"/>
<evidence type="ECO:0000256" key="3">
    <source>
        <dbReference type="ARBA" id="ARBA00022801"/>
    </source>
</evidence>
<comment type="similarity">
    <text evidence="1">Belongs to the low molecular weight phosphotyrosine protein phosphatase family.</text>
</comment>
<evidence type="ECO:0000313" key="8">
    <source>
        <dbReference type="EMBL" id="SMX23623.1"/>
    </source>
</evidence>
<feature type="domain" description="Phosphotyrosine protein phosphatase I" evidence="7">
    <location>
        <begin position="3"/>
        <end position="141"/>
    </location>
</feature>
<proteinExistence type="inferred from homology"/>
<dbReference type="EC" id="3.1.3.48" evidence="2"/>
<dbReference type="InterPro" id="IPR036196">
    <property type="entry name" value="Ptyr_pPase_sf"/>
</dbReference>
<accession>A0A238IZY7</accession>
<evidence type="ECO:0000256" key="5">
    <source>
        <dbReference type="ARBA" id="ARBA00051722"/>
    </source>
</evidence>
<dbReference type="InterPro" id="IPR017867">
    <property type="entry name" value="Tyr_phospatase_low_mol_wt"/>
</dbReference>
<dbReference type="RefSeq" id="WP_093973610.1">
    <property type="nucleotide sequence ID" value="NZ_FXXQ01000005.1"/>
</dbReference>
<dbReference type="InterPro" id="IPR023485">
    <property type="entry name" value="Ptyr_pPase"/>
</dbReference>
<feature type="active site" description="Proton donor" evidence="6">
    <location>
        <position position="115"/>
    </location>
</feature>
<evidence type="ECO:0000256" key="4">
    <source>
        <dbReference type="ARBA" id="ARBA00022912"/>
    </source>
</evidence>
<sequence length="148" mass="15731">MIRSILVVCVGNVCRSPVGERLLSKRLSGVEVTSAGIAALVGKPADGTMTEVATDHGLSLDGHLARQFTAEIGAGAELILVMEPGHKREIARMAPELTGRMMLFDQWTGSKGIADPYRHPRESHETAFDQLTAAADAWAARLAPGGNQ</sequence>
<feature type="active site" description="Nucleophile" evidence="6">
    <location>
        <position position="9"/>
    </location>
</feature>
<organism evidence="8 9">
    <name type="scientific">Boseongicola aestuarii</name>
    <dbReference type="NCBI Taxonomy" id="1470561"/>
    <lineage>
        <taxon>Bacteria</taxon>
        <taxon>Pseudomonadati</taxon>
        <taxon>Pseudomonadota</taxon>
        <taxon>Alphaproteobacteria</taxon>
        <taxon>Rhodobacterales</taxon>
        <taxon>Paracoccaceae</taxon>
        <taxon>Boseongicola</taxon>
    </lineage>
</organism>
<evidence type="ECO:0000256" key="6">
    <source>
        <dbReference type="PIRSR" id="PIRSR617867-1"/>
    </source>
</evidence>
<gene>
    <name evidence="8" type="primary">etp</name>
    <name evidence="8" type="ORF">BOA8489_01733</name>
</gene>
<comment type="catalytic activity">
    <reaction evidence="5">
        <text>O-phospho-L-tyrosyl-[protein] + H2O = L-tyrosyl-[protein] + phosphate</text>
        <dbReference type="Rhea" id="RHEA:10684"/>
        <dbReference type="Rhea" id="RHEA-COMP:10136"/>
        <dbReference type="Rhea" id="RHEA-COMP:20101"/>
        <dbReference type="ChEBI" id="CHEBI:15377"/>
        <dbReference type="ChEBI" id="CHEBI:43474"/>
        <dbReference type="ChEBI" id="CHEBI:46858"/>
        <dbReference type="ChEBI" id="CHEBI:61978"/>
        <dbReference type="EC" id="3.1.3.48"/>
    </reaction>
</comment>
<dbReference type="InterPro" id="IPR050438">
    <property type="entry name" value="LMW_PTPase"/>
</dbReference>
<evidence type="ECO:0000256" key="2">
    <source>
        <dbReference type="ARBA" id="ARBA00013064"/>
    </source>
</evidence>
<dbReference type="PRINTS" id="PR00719">
    <property type="entry name" value="LMWPTPASE"/>
</dbReference>
<dbReference type="EMBL" id="FXXQ01000005">
    <property type="protein sequence ID" value="SMX23623.1"/>
    <property type="molecule type" value="Genomic_DNA"/>
</dbReference>
<evidence type="ECO:0000256" key="1">
    <source>
        <dbReference type="ARBA" id="ARBA00011063"/>
    </source>
</evidence>
<feature type="active site" evidence="6">
    <location>
        <position position="15"/>
    </location>
</feature>
<reference evidence="8 9" key="1">
    <citation type="submission" date="2017-05" db="EMBL/GenBank/DDBJ databases">
        <authorList>
            <person name="Song R."/>
            <person name="Chenine A.L."/>
            <person name="Ruprecht R.M."/>
        </authorList>
    </citation>
    <scope>NUCLEOTIDE SEQUENCE [LARGE SCALE GENOMIC DNA]</scope>
    <source>
        <strain evidence="8 9">CECT 8489</strain>
    </source>
</reference>
<name>A0A238IZY7_9RHOB</name>
<dbReference type="Pfam" id="PF01451">
    <property type="entry name" value="LMWPc"/>
    <property type="match status" value="1"/>
</dbReference>
<dbReference type="CDD" id="cd16343">
    <property type="entry name" value="LMWPTP"/>
    <property type="match status" value="1"/>
</dbReference>
<dbReference type="PANTHER" id="PTHR11717:SF31">
    <property type="entry name" value="LOW MOLECULAR WEIGHT PROTEIN-TYROSINE-PHOSPHATASE ETP-RELATED"/>
    <property type="match status" value="1"/>
</dbReference>
<dbReference type="PANTHER" id="PTHR11717">
    <property type="entry name" value="LOW MOLECULAR WEIGHT PROTEIN TYROSINE PHOSPHATASE"/>
    <property type="match status" value="1"/>
</dbReference>
<evidence type="ECO:0000259" key="7">
    <source>
        <dbReference type="SMART" id="SM00226"/>
    </source>
</evidence>
<dbReference type="SMART" id="SM00226">
    <property type="entry name" value="LMWPc"/>
    <property type="match status" value="1"/>
</dbReference>
<dbReference type="GO" id="GO:0004725">
    <property type="term" value="F:protein tyrosine phosphatase activity"/>
    <property type="evidence" value="ECO:0007669"/>
    <property type="project" value="UniProtKB-EC"/>
</dbReference>
<keyword evidence="9" id="KW-1185">Reference proteome</keyword>
<dbReference type="SUPFAM" id="SSF52788">
    <property type="entry name" value="Phosphotyrosine protein phosphatases I"/>
    <property type="match status" value="1"/>
</dbReference>
<protein>
    <recommendedName>
        <fullName evidence="2">protein-tyrosine-phosphatase</fullName>
        <ecNumber evidence="2">3.1.3.48</ecNumber>
    </recommendedName>
</protein>
<keyword evidence="4" id="KW-0904">Protein phosphatase</keyword>
<keyword evidence="3 8" id="KW-0378">Hydrolase</keyword>
<dbReference type="Gene3D" id="3.40.50.2300">
    <property type="match status" value="1"/>
</dbReference>